<dbReference type="PANTHER" id="PTHR42718">
    <property type="entry name" value="MAJOR FACILITATOR SUPERFAMILY MULTIDRUG TRANSPORTER MFSC"/>
    <property type="match status" value="1"/>
</dbReference>
<feature type="transmembrane region" description="Helical" evidence="7">
    <location>
        <begin position="281"/>
        <end position="300"/>
    </location>
</feature>
<gene>
    <name evidence="9" type="ORF">DMP06_07060</name>
</gene>
<dbReference type="InterPro" id="IPR036259">
    <property type="entry name" value="MFS_trans_sf"/>
</dbReference>
<keyword evidence="5 7" id="KW-1133">Transmembrane helix</keyword>
<dbReference type="PROSITE" id="PS50850">
    <property type="entry name" value="MFS"/>
    <property type="match status" value="1"/>
</dbReference>
<dbReference type="Pfam" id="PF07690">
    <property type="entry name" value="MFS_1"/>
    <property type="match status" value="1"/>
</dbReference>
<dbReference type="EMBL" id="QIBX01000011">
    <property type="protein sequence ID" value="RNL39537.1"/>
    <property type="molecule type" value="Genomic_DNA"/>
</dbReference>
<comment type="caution">
    <text evidence="9">The sequence shown here is derived from an EMBL/GenBank/DDBJ whole genome shotgun (WGS) entry which is preliminary data.</text>
</comment>
<evidence type="ECO:0000256" key="5">
    <source>
        <dbReference type="ARBA" id="ARBA00022989"/>
    </source>
</evidence>
<feature type="transmembrane region" description="Helical" evidence="7">
    <location>
        <begin position="418"/>
        <end position="436"/>
    </location>
</feature>
<organism evidence="9 10">
    <name type="scientific">Slackia equolifaciens</name>
    <dbReference type="NCBI Taxonomy" id="498718"/>
    <lineage>
        <taxon>Bacteria</taxon>
        <taxon>Bacillati</taxon>
        <taxon>Actinomycetota</taxon>
        <taxon>Coriobacteriia</taxon>
        <taxon>Eggerthellales</taxon>
        <taxon>Eggerthellaceae</taxon>
        <taxon>Slackia</taxon>
    </lineage>
</organism>
<dbReference type="SUPFAM" id="SSF103473">
    <property type="entry name" value="MFS general substrate transporter"/>
    <property type="match status" value="1"/>
</dbReference>
<keyword evidence="3" id="KW-1003">Cell membrane</keyword>
<dbReference type="Gene3D" id="1.20.1720.10">
    <property type="entry name" value="Multidrug resistance protein D"/>
    <property type="match status" value="1"/>
</dbReference>
<dbReference type="GO" id="GO:0005886">
    <property type="term" value="C:plasma membrane"/>
    <property type="evidence" value="ECO:0007669"/>
    <property type="project" value="UniProtKB-SubCell"/>
</dbReference>
<sequence length="575" mass="61005">MGLAAKRANKGGSEHRQRFVLKVNPKVMLFVMLVGAFVSSTAYSMLTSALPAIMTEFSVDATLGQLLTTAYIYVLGITSAMTAFLITRYSSRLLFLLALGFFVLGCVFAIISPNYPCLLASRCLQAVGNGILMPLIQTVAVAIYPKERRGFALGLVGMVIAFAPVLGPTLSGVITDLWGWKSIFMILGCLGGASWLAAFFTVSDAVDHERVRFDVQSSLLFVGGLVCLMLGITSAEQTGIYSWMAYVPVLGAFLLLMAFVRKQLAMDEPLLKVGLFGSKHFFLGVGLVAMAQIGVIAGTLQVPLYVQEIHGMSALQSGLILFPGAIINALLSAPVGNFYDKHGMRVSATVGLTLLGLGTFAFVLVDEHTNAILITLMYALRMVGLTFLVMPMTAYALEKLTGGDVAHGTAIVNTVRQIAGSIGSSFMVSMMAAATVELDPGAPTAESGLSMVGFHASFGLQTALIVFTLIVVLMVVKPKKRLVERAIEGMEHAAVHVEHAAGAVADAAEHVSDHVEHAVESAVEHVGHAMDRIGDVVDAGTPQWQEGEDALVSTADMVAEARKAGAQEQGDDTSR</sequence>
<dbReference type="AlphaFoldDB" id="A0A3N0AXD5"/>
<evidence type="ECO:0000256" key="3">
    <source>
        <dbReference type="ARBA" id="ARBA00022475"/>
    </source>
</evidence>
<protein>
    <submittedName>
        <fullName evidence="9">MFS transporter</fullName>
    </submittedName>
</protein>
<feature type="transmembrane region" description="Helical" evidence="7">
    <location>
        <begin position="182"/>
        <end position="203"/>
    </location>
</feature>
<dbReference type="Proteomes" id="UP000269591">
    <property type="component" value="Unassembled WGS sequence"/>
</dbReference>
<evidence type="ECO:0000313" key="9">
    <source>
        <dbReference type="EMBL" id="RNL39537.1"/>
    </source>
</evidence>
<feature type="transmembrane region" description="Helical" evidence="7">
    <location>
        <begin position="66"/>
        <end position="86"/>
    </location>
</feature>
<dbReference type="PRINTS" id="PR01036">
    <property type="entry name" value="TCRTETB"/>
</dbReference>
<evidence type="ECO:0000256" key="2">
    <source>
        <dbReference type="ARBA" id="ARBA00022448"/>
    </source>
</evidence>
<feature type="transmembrane region" description="Helical" evidence="7">
    <location>
        <begin position="151"/>
        <end position="170"/>
    </location>
</feature>
<reference evidence="10" key="1">
    <citation type="submission" date="2018-05" db="EMBL/GenBank/DDBJ databases">
        <title>Genome Sequencing of selected type strains of the family Eggerthellaceae.</title>
        <authorList>
            <person name="Danylec N."/>
            <person name="Stoll D.A."/>
            <person name="Doetsch A."/>
            <person name="Huch M."/>
        </authorList>
    </citation>
    <scope>NUCLEOTIDE SEQUENCE [LARGE SCALE GENOMIC DNA]</scope>
    <source>
        <strain evidence="10">DSM 24851</strain>
    </source>
</reference>
<accession>A0A3N0AXD5</accession>
<feature type="transmembrane region" description="Helical" evidence="7">
    <location>
        <begin position="215"/>
        <end position="234"/>
    </location>
</feature>
<feature type="transmembrane region" description="Helical" evidence="7">
    <location>
        <begin position="346"/>
        <end position="365"/>
    </location>
</feature>
<dbReference type="InterPro" id="IPR004638">
    <property type="entry name" value="EmrB-like"/>
</dbReference>
<dbReference type="PANTHER" id="PTHR42718:SF24">
    <property type="entry name" value="MAJOR FACILITATOR SUPERFAMILY (MFS) PROFILE DOMAIN-CONTAINING PROTEIN"/>
    <property type="match status" value="1"/>
</dbReference>
<dbReference type="RefSeq" id="WP_123209038.1">
    <property type="nucleotide sequence ID" value="NZ_JBHTHO010000020.1"/>
</dbReference>
<evidence type="ECO:0000313" key="10">
    <source>
        <dbReference type="Proteomes" id="UP000269591"/>
    </source>
</evidence>
<dbReference type="Gene3D" id="1.20.1250.20">
    <property type="entry name" value="MFS general substrate transporter like domains"/>
    <property type="match status" value="1"/>
</dbReference>
<feature type="transmembrane region" description="Helical" evidence="7">
    <location>
        <begin position="371"/>
        <end position="397"/>
    </location>
</feature>
<feature type="transmembrane region" description="Helical" evidence="7">
    <location>
        <begin position="93"/>
        <end position="112"/>
    </location>
</feature>
<evidence type="ECO:0000256" key="7">
    <source>
        <dbReference type="SAM" id="Phobius"/>
    </source>
</evidence>
<dbReference type="InterPro" id="IPR020846">
    <property type="entry name" value="MFS_dom"/>
</dbReference>
<feature type="transmembrane region" description="Helical" evidence="7">
    <location>
        <begin position="27"/>
        <end position="46"/>
    </location>
</feature>
<feature type="transmembrane region" description="Helical" evidence="7">
    <location>
        <begin position="320"/>
        <end position="339"/>
    </location>
</feature>
<evidence type="ECO:0000256" key="4">
    <source>
        <dbReference type="ARBA" id="ARBA00022692"/>
    </source>
</evidence>
<dbReference type="GO" id="GO:0022857">
    <property type="term" value="F:transmembrane transporter activity"/>
    <property type="evidence" value="ECO:0007669"/>
    <property type="project" value="InterPro"/>
</dbReference>
<dbReference type="OrthoDB" id="9812221at2"/>
<feature type="domain" description="Major facilitator superfamily (MFS) profile" evidence="8">
    <location>
        <begin position="28"/>
        <end position="480"/>
    </location>
</feature>
<evidence type="ECO:0000259" key="8">
    <source>
        <dbReference type="PROSITE" id="PS50850"/>
    </source>
</evidence>
<keyword evidence="4 7" id="KW-0812">Transmembrane</keyword>
<feature type="transmembrane region" description="Helical" evidence="7">
    <location>
        <begin position="456"/>
        <end position="476"/>
    </location>
</feature>
<proteinExistence type="predicted"/>
<evidence type="ECO:0000256" key="1">
    <source>
        <dbReference type="ARBA" id="ARBA00004651"/>
    </source>
</evidence>
<name>A0A3N0AXD5_9ACTN</name>
<keyword evidence="10" id="KW-1185">Reference proteome</keyword>
<evidence type="ECO:0000256" key="6">
    <source>
        <dbReference type="ARBA" id="ARBA00023136"/>
    </source>
</evidence>
<feature type="transmembrane region" description="Helical" evidence="7">
    <location>
        <begin position="240"/>
        <end position="260"/>
    </location>
</feature>
<dbReference type="NCBIfam" id="TIGR00711">
    <property type="entry name" value="efflux_EmrB"/>
    <property type="match status" value="1"/>
</dbReference>
<comment type="subcellular location">
    <subcellularLocation>
        <location evidence="1">Cell membrane</location>
        <topology evidence="1">Multi-pass membrane protein</topology>
    </subcellularLocation>
</comment>
<feature type="transmembrane region" description="Helical" evidence="7">
    <location>
        <begin position="124"/>
        <end position="144"/>
    </location>
</feature>
<keyword evidence="6 7" id="KW-0472">Membrane</keyword>
<dbReference type="InterPro" id="IPR011701">
    <property type="entry name" value="MFS"/>
</dbReference>
<keyword evidence="2" id="KW-0813">Transport</keyword>